<reference evidence="4" key="2">
    <citation type="journal article" date="2023" name="Science">
        <title>Genomic signatures of disease resistance in endangered staghorn corals.</title>
        <authorList>
            <person name="Vollmer S.V."/>
            <person name="Selwyn J.D."/>
            <person name="Despard B.A."/>
            <person name="Roesel C.L."/>
        </authorList>
    </citation>
    <scope>NUCLEOTIDE SEQUENCE</scope>
    <source>
        <strain evidence="4">K2</strain>
    </source>
</reference>
<dbReference type="InterPro" id="IPR027417">
    <property type="entry name" value="P-loop_NTPase"/>
</dbReference>
<dbReference type="SMART" id="SM00175">
    <property type="entry name" value="RAB"/>
    <property type="match status" value="1"/>
</dbReference>
<dbReference type="InterPro" id="IPR050227">
    <property type="entry name" value="Rab"/>
</dbReference>
<reference evidence="4" key="1">
    <citation type="journal article" date="2023" name="G3 (Bethesda)">
        <title>Whole genome assembly and annotation of the endangered Caribbean coral Acropora cervicornis.</title>
        <authorList>
            <person name="Selwyn J.D."/>
            <person name="Vollmer S.V."/>
        </authorList>
    </citation>
    <scope>NUCLEOTIDE SEQUENCE</scope>
    <source>
        <strain evidence="4">K2</strain>
    </source>
</reference>
<dbReference type="InterPro" id="IPR001806">
    <property type="entry name" value="Small_GTPase"/>
</dbReference>
<dbReference type="GO" id="GO:0005525">
    <property type="term" value="F:GTP binding"/>
    <property type="evidence" value="ECO:0007669"/>
    <property type="project" value="UniProtKB-KW"/>
</dbReference>
<dbReference type="Proteomes" id="UP001249851">
    <property type="component" value="Unassembled WGS sequence"/>
</dbReference>
<dbReference type="GO" id="GO:0003924">
    <property type="term" value="F:GTPase activity"/>
    <property type="evidence" value="ECO:0007669"/>
    <property type="project" value="InterPro"/>
</dbReference>
<dbReference type="EMBL" id="JARQWQ010000011">
    <property type="protein sequence ID" value="KAK2568542.1"/>
    <property type="molecule type" value="Genomic_DNA"/>
</dbReference>
<dbReference type="SUPFAM" id="SSF52540">
    <property type="entry name" value="P-loop containing nucleoside triphosphate hydrolases"/>
    <property type="match status" value="1"/>
</dbReference>
<dbReference type="NCBIfam" id="TIGR00231">
    <property type="entry name" value="small_GTP"/>
    <property type="match status" value="1"/>
</dbReference>
<keyword evidence="5" id="KW-1185">Reference proteome</keyword>
<dbReference type="PROSITE" id="PS51419">
    <property type="entry name" value="RAB"/>
    <property type="match status" value="1"/>
</dbReference>
<dbReference type="Pfam" id="PF00071">
    <property type="entry name" value="Ras"/>
    <property type="match status" value="1"/>
</dbReference>
<name>A0AAD9QW99_ACRCE</name>
<dbReference type="EMBL" id="JARQWQ010000011">
    <property type="protein sequence ID" value="KAK2568538.1"/>
    <property type="molecule type" value="Genomic_DNA"/>
</dbReference>
<organism evidence="4 5">
    <name type="scientific">Acropora cervicornis</name>
    <name type="common">Staghorn coral</name>
    <dbReference type="NCBI Taxonomy" id="6130"/>
    <lineage>
        <taxon>Eukaryota</taxon>
        <taxon>Metazoa</taxon>
        <taxon>Cnidaria</taxon>
        <taxon>Anthozoa</taxon>
        <taxon>Hexacorallia</taxon>
        <taxon>Scleractinia</taxon>
        <taxon>Astrocoeniina</taxon>
        <taxon>Acroporidae</taxon>
        <taxon>Acropora</taxon>
    </lineage>
</organism>
<dbReference type="Gene3D" id="3.40.50.300">
    <property type="entry name" value="P-loop containing nucleotide triphosphate hydrolases"/>
    <property type="match status" value="1"/>
</dbReference>
<evidence type="ECO:0000256" key="1">
    <source>
        <dbReference type="ARBA" id="ARBA00022741"/>
    </source>
</evidence>
<keyword evidence="2" id="KW-0342">GTP-binding</keyword>
<evidence type="ECO:0000313" key="4">
    <source>
        <dbReference type="EMBL" id="KAK2568542.1"/>
    </source>
</evidence>
<gene>
    <name evidence="3" type="ORF">P5673_006457</name>
    <name evidence="4" type="ORF">P5673_006461</name>
</gene>
<comment type="caution">
    <text evidence="4">The sequence shown here is derived from an EMBL/GenBank/DDBJ whole genome shotgun (WGS) entry which is preliminary data.</text>
</comment>
<evidence type="ECO:0000313" key="3">
    <source>
        <dbReference type="EMBL" id="KAK2568538.1"/>
    </source>
</evidence>
<dbReference type="InterPro" id="IPR005225">
    <property type="entry name" value="Small_GTP-bd"/>
</dbReference>
<evidence type="ECO:0000313" key="5">
    <source>
        <dbReference type="Proteomes" id="UP001249851"/>
    </source>
</evidence>
<accession>A0AAD9QW99</accession>
<keyword evidence="1" id="KW-0547">Nucleotide-binding</keyword>
<evidence type="ECO:0000256" key="2">
    <source>
        <dbReference type="ARBA" id="ARBA00023134"/>
    </source>
</evidence>
<protein>
    <submittedName>
        <fullName evidence="4">EF-hand calcium-binding domain-containing protein 4B</fullName>
    </submittedName>
</protein>
<dbReference type="PANTHER" id="PTHR47977">
    <property type="entry name" value="RAS-RELATED PROTEIN RAB"/>
    <property type="match status" value="1"/>
</dbReference>
<dbReference type="AlphaFoldDB" id="A0AAD9QW99"/>
<sequence>MPPIHFDHKFKILVLGESGVGKTSILSRFLKPNCPFPDVPAPVTTETEDHFQRLRFRNKSVILHLVDVGGHKFNPAANCVPQIVRCVQGVVIAFDLTSQLSFLEVSKWLDFVRKRCHEQVPVLPVGNKSNEAERWVDSMKVKDLES</sequence>
<dbReference type="PRINTS" id="PR00449">
    <property type="entry name" value="RASTRNSFRMNG"/>
</dbReference>
<proteinExistence type="predicted"/>